<feature type="transmembrane region" description="Helical" evidence="1">
    <location>
        <begin position="20"/>
        <end position="37"/>
    </location>
</feature>
<feature type="transmembrane region" description="Helical" evidence="1">
    <location>
        <begin position="176"/>
        <end position="196"/>
    </location>
</feature>
<name>A0ABY4CDE3_9BACT</name>
<feature type="transmembrane region" description="Helical" evidence="1">
    <location>
        <begin position="216"/>
        <end position="239"/>
    </location>
</feature>
<proteinExistence type="predicted"/>
<dbReference type="Proteomes" id="UP000830116">
    <property type="component" value="Chromosome"/>
</dbReference>
<organism evidence="2 3">
    <name type="scientific">Bdellovibrio reynosensis</name>
    <dbReference type="NCBI Taxonomy" id="2835041"/>
    <lineage>
        <taxon>Bacteria</taxon>
        <taxon>Pseudomonadati</taxon>
        <taxon>Bdellovibrionota</taxon>
        <taxon>Bdellovibrionia</taxon>
        <taxon>Bdellovibrionales</taxon>
        <taxon>Pseudobdellovibrionaceae</taxon>
        <taxon>Bdellovibrio</taxon>
    </lineage>
</organism>
<sequence length="386" mass="44613">MKKYFCRNISEIFHSRALNLYGVLLALSHVLSAYFWMENSLRLVSAALPLCWPMMPFCESFRFSDGNNAALFLYFYAALGLITAVAFYLQKRVAYFLLAGLLVLKVYFLSLSYGLMGNYHYMGFIVHLAFLFVPHKKQLIPFIIGIFYWGAGLLKFNPEWLSGVALVRPSFLSPLLQHLSLIYVVILETILVFGLFSKKPLHRYLILGQFFLFHLFSWHIVGYFYPLTMFLLLGLFILIPLGKEPWESYLDQNLIKNKSSLGLLLLLASLQFIPYMFSKDPATSGAPRLVSLNMLDANVHCETVLIRNLKNAGEIYDPFIRPPSTRTQCDPIVYLNQIHRICQNDDGNFDFWLQSRRSTESQLQTRLHIKDVCKKSFMALFWAEIL</sequence>
<feature type="transmembrane region" description="Helical" evidence="1">
    <location>
        <begin position="94"/>
        <end position="113"/>
    </location>
</feature>
<dbReference type="RefSeq" id="WP_243539998.1">
    <property type="nucleotide sequence ID" value="NZ_CP093442.1"/>
</dbReference>
<feature type="transmembrane region" description="Helical" evidence="1">
    <location>
        <begin position="259"/>
        <end position="278"/>
    </location>
</feature>
<evidence type="ECO:0000313" key="3">
    <source>
        <dbReference type="Proteomes" id="UP000830116"/>
    </source>
</evidence>
<keyword evidence="1" id="KW-0812">Transmembrane</keyword>
<gene>
    <name evidence="2" type="ORF">MNR06_05860</name>
</gene>
<protein>
    <submittedName>
        <fullName evidence="2">HTTM domain-containing protein</fullName>
    </submittedName>
</protein>
<feature type="transmembrane region" description="Helical" evidence="1">
    <location>
        <begin position="139"/>
        <end position="156"/>
    </location>
</feature>
<reference evidence="2" key="1">
    <citation type="submission" date="2022-03" db="EMBL/GenBank/DDBJ databases">
        <title>Genome Identification and Characterization of new species Bdellovibrio reynosense LBG001 sp. nov. from a Mexico soil sample.</title>
        <authorList>
            <person name="Camilli A."/>
            <person name="Ajao Y."/>
            <person name="Guo X."/>
        </authorList>
    </citation>
    <scope>NUCLEOTIDE SEQUENCE</scope>
    <source>
        <strain evidence="2">LBG001</strain>
    </source>
</reference>
<feature type="transmembrane region" description="Helical" evidence="1">
    <location>
        <begin position="69"/>
        <end position="89"/>
    </location>
</feature>
<evidence type="ECO:0000313" key="2">
    <source>
        <dbReference type="EMBL" id="UOF02474.1"/>
    </source>
</evidence>
<keyword evidence="1" id="KW-1133">Transmembrane helix</keyword>
<evidence type="ECO:0000256" key="1">
    <source>
        <dbReference type="SAM" id="Phobius"/>
    </source>
</evidence>
<dbReference type="EMBL" id="CP093442">
    <property type="protein sequence ID" value="UOF02474.1"/>
    <property type="molecule type" value="Genomic_DNA"/>
</dbReference>
<keyword evidence="3" id="KW-1185">Reference proteome</keyword>
<keyword evidence="1" id="KW-0472">Membrane</keyword>
<accession>A0ABY4CDE3</accession>